<dbReference type="AlphaFoldDB" id="A0A9D4KVL2"/>
<dbReference type="GO" id="GO:0008184">
    <property type="term" value="F:glycogen phosphorylase activity"/>
    <property type="evidence" value="ECO:0007669"/>
    <property type="project" value="InterPro"/>
</dbReference>
<dbReference type="Pfam" id="PF00343">
    <property type="entry name" value="Phosphorylase"/>
    <property type="match status" value="1"/>
</dbReference>
<dbReference type="GO" id="GO:0005737">
    <property type="term" value="C:cytoplasm"/>
    <property type="evidence" value="ECO:0007669"/>
    <property type="project" value="TreeGrafter"/>
</dbReference>
<accession>A0A9D4KVL2</accession>
<comment type="cofactor">
    <cofactor evidence="2">
        <name>pyridoxal 5'-phosphate</name>
        <dbReference type="ChEBI" id="CHEBI:597326"/>
    </cofactor>
</comment>
<sequence length="61" mass="6877">MKFMLNGALTIGTLDGANVEMREEMGAEIIFIFGMTVEEVEALNKKGYAKQLYMYPLLNEV</sequence>
<proteinExistence type="inferred from homology"/>
<keyword evidence="2" id="KW-0663">Pyridoxal phosphate</keyword>
<dbReference type="Proteomes" id="UP000828390">
    <property type="component" value="Unassembled WGS sequence"/>
</dbReference>
<dbReference type="EMBL" id="JAIWYP010000003">
    <property type="protein sequence ID" value="KAH3846937.1"/>
    <property type="molecule type" value="Genomic_DNA"/>
</dbReference>
<reference evidence="3" key="1">
    <citation type="journal article" date="2019" name="bioRxiv">
        <title>The Genome of the Zebra Mussel, Dreissena polymorpha: A Resource for Invasive Species Research.</title>
        <authorList>
            <person name="McCartney M.A."/>
            <person name="Auch B."/>
            <person name="Kono T."/>
            <person name="Mallez S."/>
            <person name="Zhang Y."/>
            <person name="Obille A."/>
            <person name="Becker A."/>
            <person name="Abrahante J.E."/>
            <person name="Garbe J."/>
            <person name="Badalamenti J.P."/>
            <person name="Herman A."/>
            <person name="Mangelson H."/>
            <person name="Liachko I."/>
            <person name="Sullivan S."/>
            <person name="Sone E.D."/>
            <person name="Koren S."/>
            <person name="Silverstein K.A.T."/>
            <person name="Beckman K.B."/>
            <person name="Gohl D.M."/>
        </authorList>
    </citation>
    <scope>NUCLEOTIDE SEQUENCE</scope>
    <source>
        <strain evidence="3">Duluth1</strain>
        <tissue evidence="3">Whole animal</tissue>
    </source>
</reference>
<dbReference type="PANTHER" id="PTHR11468:SF13">
    <property type="entry name" value="GLYCOGEN PHOSPHORYLASE"/>
    <property type="match status" value="1"/>
</dbReference>
<dbReference type="PANTHER" id="PTHR11468">
    <property type="entry name" value="GLYCOGEN PHOSPHORYLASE"/>
    <property type="match status" value="1"/>
</dbReference>
<dbReference type="Gene3D" id="3.40.50.2000">
    <property type="entry name" value="Glycogen Phosphorylase B"/>
    <property type="match status" value="1"/>
</dbReference>
<keyword evidence="2" id="KW-0328">Glycosyltransferase</keyword>
<dbReference type="GO" id="GO:0005980">
    <property type="term" value="P:glycogen catabolic process"/>
    <property type="evidence" value="ECO:0007669"/>
    <property type="project" value="TreeGrafter"/>
</dbReference>
<comment type="catalytic activity">
    <reaction evidence="2">
        <text>[(1-&gt;4)-alpha-D-glucosyl](n) + phosphate = [(1-&gt;4)-alpha-D-glucosyl](n-1) + alpha-D-glucose 1-phosphate</text>
        <dbReference type="Rhea" id="RHEA:41732"/>
        <dbReference type="Rhea" id="RHEA-COMP:9584"/>
        <dbReference type="Rhea" id="RHEA-COMP:9586"/>
        <dbReference type="ChEBI" id="CHEBI:15444"/>
        <dbReference type="ChEBI" id="CHEBI:43474"/>
        <dbReference type="ChEBI" id="CHEBI:58601"/>
        <dbReference type="EC" id="2.4.1.1"/>
    </reaction>
</comment>
<keyword evidence="2" id="KW-0119">Carbohydrate metabolism</keyword>
<protein>
    <recommendedName>
        <fullName evidence="2">Alpha-1,4 glucan phosphorylase</fullName>
        <ecNumber evidence="2">2.4.1.1</ecNumber>
    </recommendedName>
</protein>
<comment type="caution">
    <text evidence="3">The sequence shown here is derived from an EMBL/GenBank/DDBJ whole genome shotgun (WGS) entry which is preliminary data.</text>
</comment>
<evidence type="ECO:0000313" key="3">
    <source>
        <dbReference type="EMBL" id="KAH3846937.1"/>
    </source>
</evidence>
<name>A0A9D4KVL2_DREPO</name>
<reference evidence="3" key="2">
    <citation type="submission" date="2020-11" db="EMBL/GenBank/DDBJ databases">
        <authorList>
            <person name="McCartney M.A."/>
            <person name="Auch B."/>
            <person name="Kono T."/>
            <person name="Mallez S."/>
            <person name="Becker A."/>
            <person name="Gohl D.M."/>
            <person name="Silverstein K.A.T."/>
            <person name="Koren S."/>
            <person name="Bechman K.B."/>
            <person name="Herman A."/>
            <person name="Abrahante J.E."/>
            <person name="Garbe J."/>
        </authorList>
    </citation>
    <scope>NUCLEOTIDE SEQUENCE</scope>
    <source>
        <strain evidence="3">Duluth1</strain>
        <tissue evidence="3">Whole animal</tissue>
    </source>
</reference>
<gene>
    <name evidence="3" type="ORF">DPMN_089245</name>
</gene>
<evidence type="ECO:0000313" key="4">
    <source>
        <dbReference type="Proteomes" id="UP000828390"/>
    </source>
</evidence>
<dbReference type="SUPFAM" id="SSF53756">
    <property type="entry name" value="UDP-Glycosyltransferase/glycogen phosphorylase"/>
    <property type="match status" value="1"/>
</dbReference>
<keyword evidence="4" id="KW-1185">Reference proteome</keyword>
<dbReference type="EC" id="2.4.1.1" evidence="2"/>
<dbReference type="GO" id="GO:0030170">
    <property type="term" value="F:pyridoxal phosphate binding"/>
    <property type="evidence" value="ECO:0007669"/>
    <property type="project" value="TreeGrafter"/>
</dbReference>
<comment type="similarity">
    <text evidence="1 2">Belongs to the glycogen phosphorylase family.</text>
</comment>
<evidence type="ECO:0000256" key="1">
    <source>
        <dbReference type="ARBA" id="ARBA00006047"/>
    </source>
</evidence>
<evidence type="ECO:0000256" key="2">
    <source>
        <dbReference type="RuleBase" id="RU000587"/>
    </source>
</evidence>
<organism evidence="3 4">
    <name type="scientific">Dreissena polymorpha</name>
    <name type="common">Zebra mussel</name>
    <name type="synonym">Mytilus polymorpha</name>
    <dbReference type="NCBI Taxonomy" id="45954"/>
    <lineage>
        <taxon>Eukaryota</taxon>
        <taxon>Metazoa</taxon>
        <taxon>Spiralia</taxon>
        <taxon>Lophotrochozoa</taxon>
        <taxon>Mollusca</taxon>
        <taxon>Bivalvia</taxon>
        <taxon>Autobranchia</taxon>
        <taxon>Heteroconchia</taxon>
        <taxon>Euheterodonta</taxon>
        <taxon>Imparidentia</taxon>
        <taxon>Neoheterodontei</taxon>
        <taxon>Myida</taxon>
        <taxon>Dreissenoidea</taxon>
        <taxon>Dreissenidae</taxon>
        <taxon>Dreissena</taxon>
    </lineage>
</organism>
<comment type="function">
    <text evidence="2">Allosteric enzyme that catalyzes the rate-limiting step in glycogen catabolism, the phosphorolytic cleavage of glycogen to produce glucose-1-phosphate, and plays a central role in maintaining cellular and organismal glucose homeostasis.</text>
</comment>
<keyword evidence="2" id="KW-0808">Transferase</keyword>
<dbReference type="InterPro" id="IPR000811">
    <property type="entry name" value="Glyco_trans_35"/>
</dbReference>